<evidence type="ECO:0000313" key="2">
    <source>
        <dbReference type="Proteomes" id="UP000266327"/>
    </source>
</evidence>
<evidence type="ECO:0008006" key="3">
    <source>
        <dbReference type="Google" id="ProtNLM"/>
    </source>
</evidence>
<keyword evidence="2" id="KW-1185">Reference proteome</keyword>
<dbReference type="EMBL" id="QYUQ01000002">
    <property type="protein sequence ID" value="RJG04110.1"/>
    <property type="molecule type" value="Genomic_DNA"/>
</dbReference>
<dbReference type="AlphaFoldDB" id="A0A3A3GT05"/>
<dbReference type="PANTHER" id="PTHR43883:SF1">
    <property type="entry name" value="GLUCONOKINASE"/>
    <property type="match status" value="1"/>
</dbReference>
<reference evidence="2" key="1">
    <citation type="submission" date="2018-09" db="EMBL/GenBank/DDBJ databases">
        <authorList>
            <person name="Zhu H."/>
        </authorList>
    </citation>
    <scope>NUCLEOTIDE SEQUENCE [LARGE SCALE GENOMIC DNA]</scope>
    <source>
        <strain evidence="2">K1S02-23</strain>
    </source>
</reference>
<proteinExistence type="predicted"/>
<dbReference type="Proteomes" id="UP000266327">
    <property type="component" value="Unassembled WGS sequence"/>
</dbReference>
<accession>A0A3A3GT05</accession>
<gene>
    <name evidence="1" type="ORF">D3878_23055</name>
</gene>
<comment type="caution">
    <text evidence="1">The sequence shown here is derived from an EMBL/GenBank/DDBJ whole genome shotgun (WGS) entry which is preliminary data.</text>
</comment>
<dbReference type="SUPFAM" id="SSF56112">
    <property type="entry name" value="Protein kinase-like (PK-like)"/>
    <property type="match status" value="1"/>
</dbReference>
<dbReference type="InterPro" id="IPR011009">
    <property type="entry name" value="Kinase-like_dom_sf"/>
</dbReference>
<sequence>MSAPSPLPEVSLESKVAFLRQATSYPEPCFRVEAIETHMSWVFLTEGHAWKLKKPVRYDYLDFSTLAARRYYCEEELHLNRRLAPATYLGVVPLGIDAAGHLCLGQGAAIDWLVQMQRLPMQHMLDYAIRHASASLQDIDALAARMSRFYAACTPLALDAAGYCQRFADDIEHNRRELHTPAFQLPEEQIELVCQTQKKFLQCHEDLFAQRLAAGKIVEGHGDLRPEHICLRPALAIIDCLEFSRDLRIVDAVDELGFLAMECARLGAPELGRHLLNAYSEASGDWPSPALLGFYQSFRACLRARIAIRHLHEEKFRYSAEWRRRAMEYLALAQQYLPSG</sequence>
<protein>
    <recommendedName>
        <fullName evidence="3">Aminoglycoside phosphotransferase domain-containing protein</fullName>
    </recommendedName>
</protein>
<evidence type="ECO:0000313" key="1">
    <source>
        <dbReference type="EMBL" id="RJG04110.1"/>
    </source>
</evidence>
<dbReference type="OrthoDB" id="9810277at2"/>
<dbReference type="RefSeq" id="WP_119787593.1">
    <property type="nucleotide sequence ID" value="NZ_QYUQ01000002.1"/>
</dbReference>
<organism evidence="1 2">
    <name type="scientific">Noviherbaspirillum sedimenti</name>
    <dbReference type="NCBI Taxonomy" id="2320865"/>
    <lineage>
        <taxon>Bacteria</taxon>
        <taxon>Pseudomonadati</taxon>
        <taxon>Pseudomonadota</taxon>
        <taxon>Betaproteobacteria</taxon>
        <taxon>Burkholderiales</taxon>
        <taxon>Oxalobacteraceae</taxon>
        <taxon>Noviherbaspirillum</taxon>
    </lineage>
</organism>
<dbReference type="PANTHER" id="PTHR43883">
    <property type="entry name" value="SLR0207 PROTEIN"/>
    <property type="match status" value="1"/>
</dbReference>
<name>A0A3A3GT05_9BURK</name>
<dbReference type="InterPro" id="IPR052732">
    <property type="entry name" value="Cell-binding_unc_protein"/>
</dbReference>